<dbReference type="EMBL" id="CP097330">
    <property type="protein sequence ID" value="URF03512.1"/>
    <property type="molecule type" value="Genomic_DNA"/>
</dbReference>
<reference evidence="7 9" key="1">
    <citation type="submission" date="2019-05" db="EMBL/GenBank/DDBJ databases">
        <title>Whole genome sequence analysis of Cupriavidus campinensis S14E4C strain.</title>
        <authorList>
            <person name="Abbaszade G."/>
            <person name="Szabo A."/>
            <person name="Toumi M."/>
            <person name="Toth E."/>
        </authorList>
    </citation>
    <scope>NUCLEOTIDE SEQUENCE [LARGE SCALE GENOMIC DNA]</scope>
    <source>
        <strain evidence="7 9">S14E4C</strain>
    </source>
</reference>
<feature type="domain" description="Carbohydrate-binding module family 96" evidence="6">
    <location>
        <begin position="305"/>
        <end position="469"/>
    </location>
</feature>
<evidence type="ECO:0000313" key="10">
    <source>
        <dbReference type="Proteomes" id="UP001056132"/>
    </source>
</evidence>
<reference evidence="8" key="2">
    <citation type="journal article" date="2022" name="Microbiol. Resour. Announc.">
        <title>Genome Sequence of Cupriavidus campinensis Strain G5, a Member of a Bacterial Consortium Capable of Polyethylene Degradation.</title>
        <authorList>
            <person name="Schneider B."/>
            <person name="Pfeiffer F."/>
            <person name="Dyall-Smith M."/>
            <person name="Kunte H.J."/>
        </authorList>
    </citation>
    <scope>NUCLEOTIDE SEQUENCE</scope>
    <source>
        <strain evidence="8">G5</strain>
    </source>
</reference>
<dbReference type="KEGG" id="ccam:M5D45_13415"/>
<dbReference type="Proteomes" id="UP001056132">
    <property type="component" value="Chromosome 1"/>
</dbReference>
<evidence type="ECO:0000256" key="2">
    <source>
        <dbReference type="ARBA" id="ARBA00022525"/>
    </source>
</evidence>
<evidence type="ECO:0000313" key="8">
    <source>
        <dbReference type="EMBL" id="URF03512.1"/>
    </source>
</evidence>
<evidence type="ECO:0000256" key="4">
    <source>
        <dbReference type="SAM" id="SignalP"/>
    </source>
</evidence>
<dbReference type="Proteomes" id="UP000318943">
    <property type="component" value="Unassembled WGS sequence"/>
</dbReference>
<evidence type="ECO:0000256" key="1">
    <source>
        <dbReference type="ARBA" id="ARBA00004613"/>
    </source>
</evidence>
<dbReference type="InterPro" id="IPR055372">
    <property type="entry name" value="CBM96"/>
</dbReference>
<dbReference type="GO" id="GO:0005576">
    <property type="term" value="C:extracellular region"/>
    <property type="evidence" value="ECO:0007669"/>
    <property type="project" value="UniProtKB-SubCell"/>
</dbReference>
<keyword evidence="2" id="KW-0964">Secreted</keyword>
<evidence type="ECO:0000256" key="3">
    <source>
        <dbReference type="ARBA" id="ARBA00022729"/>
    </source>
</evidence>
<dbReference type="InterPro" id="IPR018535">
    <property type="entry name" value="DUF1996"/>
</dbReference>
<comment type="subcellular location">
    <subcellularLocation>
        <location evidence="1">Secreted</location>
    </subcellularLocation>
</comment>
<organism evidence="8 10">
    <name type="scientific">Cupriavidus campinensis</name>
    <dbReference type="NCBI Taxonomy" id="151783"/>
    <lineage>
        <taxon>Bacteria</taxon>
        <taxon>Pseudomonadati</taxon>
        <taxon>Pseudomonadota</taxon>
        <taxon>Betaproteobacteria</taxon>
        <taxon>Burkholderiales</taxon>
        <taxon>Burkholderiaceae</taxon>
        <taxon>Cupriavidus</taxon>
    </lineage>
</organism>
<protein>
    <submittedName>
        <fullName evidence="8">DUF1996 domain-containing protein</fullName>
    </submittedName>
</protein>
<feature type="signal peptide" evidence="4">
    <location>
        <begin position="1"/>
        <end position="23"/>
    </location>
</feature>
<keyword evidence="3 4" id="KW-0732">Signal</keyword>
<dbReference type="AlphaFoldDB" id="A0AAE9HWJ8"/>
<proteinExistence type="predicted"/>
<evidence type="ECO:0000259" key="6">
    <source>
        <dbReference type="Pfam" id="PF24517"/>
    </source>
</evidence>
<feature type="chain" id="PRO_5042042187" evidence="4">
    <location>
        <begin position="24"/>
        <end position="477"/>
    </location>
</feature>
<evidence type="ECO:0000313" key="9">
    <source>
        <dbReference type="Proteomes" id="UP000318943"/>
    </source>
</evidence>
<reference evidence="8" key="3">
    <citation type="submission" date="2022-05" db="EMBL/GenBank/DDBJ databases">
        <authorList>
            <person name="Kunte H.-J."/>
        </authorList>
    </citation>
    <scope>NUCLEOTIDE SEQUENCE</scope>
    <source>
        <strain evidence="8">G5</strain>
    </source>
</reference>
<dbReference type="EMBL" id="VCIZ01000006">
    <property type="protein sequence ID" value="TSP12306.1"/>
    <property type="molecule type" value="Genomic_DNA"/>
</dbReference>
<evidence type="ECO:0000313" key="7">
    <source>
        <dbReference type="EMBL" id="TSP12306.1"/>
    </source>
</evidence>
<keyword evidence="9" id="KW-1185">Reference proteome</keyword>
<accession>A0AAE9HWJ8</accession>
<feature type="domain" description="DUF1996" evidence="5">
    <location>
        <begin position="45"/>
        <end position="279"/>
    </location>
</feature>
<sequence>MNASCFKTLVLVGGLAASFSAMAQGTLRDGRANALCLYSHTLADDPIVHPQRPGTAMRHDFFGNTAANAYTTGADLLAQPGTTCENAADTSSYWAPSLKLADGTIVPPIYKKTYYSNVAVPSSNRYPVSPMPPGLQMLAGNHAGTQPNPRISFLCTGSRRGYTNTIPTDCVPDPVKGTQLNIGISFPTCWDGINLNPTLRSHHGGYNNMAYADRSGACPVGYPVRVPHLSINLAYALGQVRDLTHAQLSKDPSLNAHGKVSQENWGPLYSGHADFFNGWQPKAMRYLTEECLNKERACAREIPYDYNAPEADAMVSGGDDVHTKFGRDVKLATQAAQGATPPLSFYMKFQIPEGAQALPARFRPEYRIMLHGGNVTGTAADILQVFVTDTAWNEDTLTMANAPACGGRFVARLYLNHVQQYRQIDVSAAVANALSAGQKTISFCVKAVRPGNAFAFSSKEGRNSPLLILRAIQPLPF</sequence>
<dbReference type="Pfam" id="PF09362">
    <property type="entry name" value="DUF1996"/>
    <property type="match status" value="1"/>
</dbReference>
<name>A0AAE9HWJ8_9BURK</name>
<dbReference type="Pfam" id="PF24517">
    <property type="entry name" value="CBM96"/>
    <property type="match status" value="1"/>
</dbReference>
<gene>
    <name evidence="7" type="ORF">FGG12_11955</name>
    <name evidence="8" type="ORF">M5D45_13415</name>
</gene>
<dbReference type="PANTHER" id="PTHR43662:SF3">
    <property type="entry name" value="DOMAIN PROTEIN, PUTATIVE (AFU_ORTHOLOGUE AFUA_6G11970)-RELATED"/>
    <property type="match status" value="1"/>
</dbReference>
<dbReference type="NCBIfam" id="NF033679">
    <property type="entry name" value="DNRLRE_dom"/>
    <property type="match status" value="1"/>
</dbReference>
<dbReference type="PANTHER" id="PTHR43662">
    <property type="match status" value="1"/>
</dbReference>
<dbReference type="RefSeq" id="WP_144197891.1">
    <property type="nucleotide sequence ID" value="NZ_CP097330.1"/>
</dbReference>
<evidence type="ECO:0000259" key="5">
    <source>
        <dbReference type="Pfam" id="PF09362"/>
    </source>
</evidence>